<dbReference type="Pfam" id="PF10021">
    <property type="entry name" value="PARG_cat_microb"/>
    <property type="match status" value="1"/>
</dbReference>
<dbReference type="Gene3D" id="3.40.220.10">
    <property type="entry name" value="Leucine Aminopeptidase, subunit E, domain 1"/>
    <property type="match status" value="1"/>
</dbReference>
<dbReference type="PIRSF" id="PIRSF014899">
    <property type="entry name" value="UCP014899"/>
    <property type="match status" value="1"/>
</dbReference>
<dbReference type="NCBIfam" id="TIGR02452">
    <property type="entry name" value="TIGR02452 family protein"/>
    <property type="match status" value="1"/>
</dbReference>
<accession>A0A4U1J6T6</accession>
<evidence type="ECO:0000313" key="3">
    <source>
        <dbReference type="Proteomes" id="UP000309215"/>
    </source>
</evidence>
<dbReference type="OrthoDB" id="9806181at2"/>
<evidence type="ECO:0000313" key="2">
    <source>
        <dbReference type="EMBL" id="TKD02243.1"/>
    </source>
</evidence>
<gene>
    <name evidence="2" type="ORF">E8A74_29150</name>
</gene>
<dbReference type="PANTHER" id="PTHR35596">
    <property type="entry name" value="DUF2263 DOMAIN-CONTAINING PROTEIN"/>
    <property type="match status" value="1"/>
</dbReference>
<dbReference type="InterPro" id="IPR019261">
    <property type="entry name" value="PARG_cat_microbial"/>
</dbReference>
<dbReference type="RefSeq" id="WP_136932366.1">
    <property type="nucleotide sequence ID" value="NZ_SSMQ01000035.1"/>
</dbReference>
<organism evidence="2 3">
    <name type="scientific">Polyangium fumosum</name>
    <dbReference type="NCBI Taxonomy" id="889272"/>
    <lineage>
        <taxon>Bacteria</taxon>
        <taxon>Pseudomonadati</taxon>
        <taxon>Myxococcota</taxon>
        <taxon>Polyangia</taxon>
        <taxon>Polyangiales</taxon>
        <taxon>Polyangiaceae</taxon>
        <taxon>Polyangium</taxon>
    </lineage>
</organism>
<name>A0A4U1J6T6_9BACT</name>
<comment type="caution">
    <text evidence="2">The sequence shown here is derived from an EMBL/GenBank/DDBJ whole genome shotgun (WGS) entry which is preliminary data.</text>
</comment>
<dbReference type="PANTHER" id="PTHR35596:SF1">
    <property type="entry name" value="MICROBIAL-TYPE PARG CATALYTIC DOMAIN-CONTAINING PROTEIN"/>
    <property type="match status" value="1"/>
</dbReference>
<dbReference type="InterPro" id="IPR012664">
    <property type="entry name" value="CHP02452"/>
</dbReference>
<keyword evidence="3" id="KW-1185">Reference proteome</keyword>
<dbReference type="EMBL" id="SSMQ01000035">
    <property type="protein sequence ID" value="TKD02243.1"/>
    <property type="molecule type" value="Genomic_DNA"/>
</dbReference>
<evidence type="ECO:0000259" key="1">
    <source>
        <dbReference type="Pfam" id="PF10021"/>
    </source>
</evidence>
<dbReference type="AlphaFoldDB" id="A0A4U1J6T6"/>
<dbReference type="InterPro" id="IPR043472">
    <property type="entry name" value="Macro_dom-like"/>
</dbReference>
<feature type="domain" description="Microbial-type PARG catalytic" evidence="1">
    <location>
        <begin position="7"/>
        <end position="154"/>
    </location>
</feature>
<proteinExistence type="predicted"/>
<dbReference type="Proteomes" id="UP000309215">
    <property type="component" value="Unassembled WGS sequence"/>
</dbReference>
<protein>
    <submittedName>
        <fullName evidence="2">TIGR02452 family protein</fullName>
    </submittedName>
</protein>
<dbReference type="SUPFAM" id="SSF52949">
    <property type="entry name" value="Macro domain-like"/>
    <property type="match status" value="1"/>
</dbReference>
<reference evidence="2 3" key="1">
    <citation type="submission" date="2019-04" db="EMBL/GenBank/DDBJ databases">
        <authorList>
            <person name="Li Y."/>
            <person name="Wang J."/>
        </authorList>
    </citation>
    <scope>NUCLEOTIDE SEQUENCE [LARGE SCALE GENOMIC DNA]</scope>
    <source>
        <strain evidence="2 3">DSM 14668</strain>
    </source>
</reference>
<sequence length="274" mass="29533">MKLGSVATETLDIVARGKYESAGGLHVRIGALVEAAAAGTVLYAPGDLAGAEPRERRPGAIRVEVTDETTAAAGQRLCREGEARVAALNFASAKNPGGGFLGGAKAQEEDLARCSALYTCLLRQPKYYEANRATASMIYTDHLIYSPDVPFFRDDRLVLLDEPFTLSIVTAPAPNAGEALRRDKKAGPAIREALERRAAYVLAAMAFHGHRTLVLGAWGCGVFRNDPREVADVLANGIAHPRFEGAFDRVVFGIYDRSAGRQTLRAFEERMANL</sequence>